<protein>
    <recommendedName>
        <fullName evidence="1">CinA-like protein</fullName>
    </recommendedName>
</protein>
<dbReference type="NCBIfam" id="NF001813">
    <property type="entry name" value="PRK00549.1"/>
    <property type="match status" value="1"/>
</dbReference>
<dbReference type="KEGG" id="btho:Btheta7330_02554"/>
<evidence type="ECO:0000313" key="11">
    <source>
        <dbReference type="Proteomes" id="UP000440614"/>
    </source>
</evidence>
<dbReference type="Proteomes" id="UP000436858">
    <property type="component" value="Unassembled WGS sequence"/>
</dbReference>
<dbReference type="EMBL" id="WCSY01000001">
    <property type="protein sequence ID" value="KAB4316201.1"/>
    <property type="molecule type" value="Genomic_DNA"/>
</dbReference>
<dbReference type="EMBL" id="WCSB01000010">
    <property type="protein sequence ID" value="KAB4451956.1"/>
    <property type="molecule type" value="Genomic_DNA"/>
</dbReference>
<evidence type="ECO:0000313" key="8">
    <source>
        <dbReference type="EMBL" id="UYU68434.1"/>
    </source>
</evidence>
<evidence type="ECO:0000256" key="1">
    <source>
        <dbReference type="HAMAP-Rule" id="MF_00226"/>
    </source>
</evidence>
<evidence type="ECO:0000259" key="2">
    <source>
        <dbReference type="SMART" id="SM00852"/>
    </source>
</evidence>
<dbReference type="InterPro" id="IPR050101">
    <property type="entry name" value="CinA"/>
</dbReference>
<dbReference type="InterPro" id="IPR036425">
    <property type="entry name" value="MoaB/Mog-like_dom_sf"/>
</dbReference>
<dbReference type="Proteomes" id="UP001200544">
    <property type="component" value="Unassembled WGS sequence"/>
</dbReference>
<dbReference type="Proteomes" id="UP001156218">
    <property type="component" value="Chromosome"/>
</dbReference>
<dbReference type="PANTHER" id="PTHR13939">
    <property type="entry name" value="NICOTINAMIDE-NUCLEOTIDE AMIDOHYDROLASE PNCC"/>
    <property type="match status" value="1"/>
</dbReference>
<dbReference type="SUPFAM" id="SSF53218">
    <property type="entry name" value="Molybdenum cofactor biosynthesis proteins"/>
    <property type="match status" value="1"/>
</dbReference>
<dbReference type="EMBL" id="CP083680">
    <property type="protein sequence ID" value="UYU68434.1"/>
    <property type="molecule type" value="Genomic_DNA"/>
</dbReference>
<evidence type="ECO:0000313" key="13">
    <source>
        <dbReference type="Proteomes" id="UP001156218"/>
    </source>
</evidence>
<dbReference type="NCBIfam" id="TIGR00199">
    <property type="entry name" value="PncC_domain"/>
    <property type="match status" value="1"/>
</dbReference>
<dbReference type="InterPro" id="IPR036653">
    <property type="entry name" value="CinA-like_C"/>
</dbReference>
<dbReference type="Gene3D" id="3.90.950.20">
    <property type="entry name" value="CinA-like"/>
    <property type="match status" value="1"/>
</dbReference>
<dbReference type="HAMAP" id="MF_00226_B">
    <property type="entry name" value="CinA_B"/>
    <property type="match status" value="1"/>
</dbReference>
<dbReference type="EMBL" id="WCRY01000013">
    <property type="protein sequence ID" value="KAB4480758.1"/>
    <property type="molecule type" value="Genomic_DNA"/>
</dbReference>
<reference evidence="6" key="4">
    <citation type="submission" date="2021-07" db="EMBL/GenBank/DDBJ databases">
        <title>Comparative genomics of Bacteroides fragilis group isolates reveals species-dependent resistance mechanisms and validates clinical tools for resistance prediction.</title>
        <authorList>
            <person name="Wallace M.J."/>
            <person name="Jean S."/>
            <person name="Wallace M.A."/>
            <person name="Carey-Ann B.D."/>
            <person name="Dantas G."/>
        </authorList>
    </citation>
    <scope>NUCLEOTIDE SEQUENCE</scope>
    <source>
        <strain evidence="6">BJH_160</strain>
    </source>
</reference>
<dbReference type="Pfam" id="PF00994">
    <property type="entry name" value="MoCF_biosynth"/>
    <property type="match status" value="1"/>
</dbReference>
<dbReference type="Gene3D" id="3.40.980.10">
    <property type="entry name" value="MoaB/Mog-like domain"/>
    <property type="match status" value="1"/>
</dbReference>
<dbReference type="NCBIfam" id="TIGR00177">
    <property type="entry name" value="molyb_syn"/>
    <property type="match status" value="1"/>
</dbReference>
<organism evidence="3 11">
    <name type="scientific">Bacteroides thetaiotaomicron</name>
    <dbReference type="NCBI Taxonomy" id="818"/>
    <lineage>
        <taxon>Bacteria</taxon>
        <taxon>Pseudomonadati</taxon>
        <taxon>Bacteroidota</taxon>
        <taxon>Bacteroidia</taxon>
        <taxon>Bacteroidales</taxon>
        <taxon>Bacteroidaceae</taxon>
        <taxon>Bacteroides</taxon>
    </lineage>
</organism>
<dbReference type="GeneID" id="60926891"/>
<proteinExistence type="inferred from homology"/>
<dbReference type="DNASU" id="1074721"/>
<dbReference type="Proteomes" id="UP000460317">
    <property type="component" value="Unassembled WGS sequence"/>
</dbReference>
<feature type="domain" description="MoaB/Mog" evidence="2">
    <location>
        <begin position="4"/>
        <end position="170"/>
    </location>
</feature>
<dbReference type="Proteomes" id="UP000284785">
    <property type="component" value="Unassembled WGS sequence"/>
</dbReference>
<sequence>MFAEVITIGDELLIGQVVDTNSAWMGQELNKIGIEVLRIVSIRDREEEIMEAVDNAMKRVNIVLVTGGLGPTKDDITKQTLCKYFHTELIFSEEVFENVKRVLAGKIPMNALNKSQAMVPKDCTVINNPVGSASVSWFEKDNKVLVSMPGVPQEMTAVMTESVLPKLREKFQTDVIMHRTFLVQHYPESILAEKLEPWETALPESIKLAYLPKLGIIRLRLTGRGQNKIEVESALNDEQAKLEAILGDDIFSEEDIPLEVIVGELLKKKNLTVSTAESCTGGSIAARLTSIAGSSEYFNGGIVAYSNEVKMNLLHVSPETLEVYGAVSEQTVIEMVKGAMKALKTDCAVATSGIAGPGGGTPEKPVGTVWIAAGYKNEIRTYRQETNRGRAMNIERAGNNALLILRDLLK</sequence>
<evidence type="ECO:0000313" key="6">
    <source>
        <dbReference type="EMBL" id="MCE9237353.1"/>
    </source>
</evidence>
<dbReference type="InterPro" id="IPR001453">
    <property type="entry name" value="MoaB/Mog_dom"/>
</dbReference>
<dbReference type="RefSeq" id="WP_048693669.1">
    <property type="nucleotide sequence ID" value="NZ_BAABZI010000001.1"/>
</dbReference>
<dbReference type="EMBL" id="QSJP01000005">
    <property type="protein sequence ID" value="RHD89269.1"/>
    <property type="molecule type" value="Genomic_DNA"/>
</dbReference>
<reference evidence="10 11" key="2">
    <citation type="journal article" date="2019" name="Nat. Med.">
        <title>A library of human gut bacterial isolates paired with longitudinal multiomics data enables mechanistic microbiome research.</title>
        <authorList>
            <person name="Poyet M."/>
            <person name="Groussin M."/>
            <person name="Gibbons S.M."/>
            <person name="Avila-Pacheco J."/>
            <person name="Jiang X."/>
            <person name="Kearney S.M."/>
            <person name="Perrotta A.R."/>
            <person name="Berdy B."/>
            <person name="Zhao S."/>
            <person name="Lieberman T.D."/>
            <person name="Swanson P.K."/>
            <person name="Smith M."/>
            <person name="Roesemann S."/>
            <person name="Alexander J.E."/>
            <person name="Rich S.A."/>
            <person name="Livny J."/>
            <person name="Vlamakis H."/>
            <person name="Clish C."/>
            <person name="Bullock K."/>
            <person name="Deik A."/>
            <person name="Scott J."/>
            <person name="Pierce K.A."/>
            <person name="Xavier R.J."/>
            <person name="Alm E.J."/>
        </authorList>
    </citation>
    <scope>NUCLEOTIDE SEQUENCE [LARGE SCALE GENOMIC DNA]</scope>
    <source>
        <strain evidence="5 10">BIOML-A162</strain>
        <strain evidence="4 12">BIOML-A165</strain>
        <strain evidence="3 11">BIOML-A188</strain>
    </source>
</reference>
<dbReference type="AlphaFoldDB" id="A0A0P0FQA3"/>
<reference evidence="7 9" key="1">
    <citation type="submission" date="2018-08" db="EMBL/GenBank/DDBJ databases">
        <title>A genome reference for cultivated species of the human gut microbiota.</title>
        <authorList>
            <person name="Zou Y."/>
            <person name="Xue W."/>
            <person name="Luo G."/>
        </authorList>
    </citation>
    <scope>NUCLEOTIDE SEQUENCE [LARGE SCALE GENOMIC DNA]</scope>
    <source>
        <strain evidence="7 9">AM30-26</strain>
    </source>
</reference>
<name>A0A0P0FQA3_BACT4</name>
<evidence type="ECO:0000313" key="3">
    <source>
        <dbReference type="EMBL" id="KAB4316201.1"/>
    </source>
</evidence>
<reference evidence="8 13" key="3">
    <citation type="submission" date="2021-06" db="EMBL/GenBank/DDBJ databases">
        <title>Interrogation of the integrated mobile genetic elements in gut-associated Bacteroides with a consensus prediction approach.</title>
        <authorList>
            <person name="Campbell D.E."/>
            <person name="Leigh J.R."/>
            <person name="Kim T."/>
            <person name="England W."/>
            <person name="Whitaker R.J."/>
            <person name="Degnan P.H."/>
        </authorList>
    </citation>
    <scope>NUCLEOTIDE SEQUENCE [LARGE SCALE GENOMIC DNA]</scope>
    <source>
        <strain evidence="8 13">WAL8669</strain>
    </source>
</reference>
<dbReference type="NCBIfam" id="TIGR00200">
    <property type="entry name" value="cinA_nterm"/>
    <property type="match status" value="1"/>
</dbReference>
<evidence type="ECO:0000313" key="10">
    <source>
        <dbReference type="Proteomes" id="UP000436858"/>
    </source>
</evidence>
<dbReference type="CDD" id="cd00885">
    <property type="entry name" value="cinA"/>
    <property type="match status" value="1"/>
</dbReference>
<accession>A0A0P0FQA3</accession>
<evidence type="ECO:0000313" key="4">
    <source>
        <dbReference type="EMBL" id="KAB4451956.1"/>
    </source>
</evidence>
<dbReference type="Proteomes" id="UP000440614">
    <property type="component" value="Unassembled WGS sequence"/>
</dbReference>
<dbReference type="PANTHER" id="PTHR13939:SF0">
    <property type="entry name" value="NMN AMIDOHYDROLASE-LIKE PROTEIN YFAY"/>
    <property type="match status" value="1"/>
</dbReference>
<gene>
    <name evidence="7" type="ORF">DW780_07945</name>
    <name evidence="5" type="ORF">GAN91_14185</name>
    <name evidence="4" type="ORF">GAN93_12590</name>
    <name evidence="3" type="ORF">GAO51_01660</name>
    <name evidence="6" type="ORF">K0H07_09340</name>
    <name evidence="8" type="ORF">KQP68_09210</name>
</gene>
<dbReference type="EMBL" id="JAHYQA010000004">
    <property type="protein sequence ID" value="MCE9237353.1"/>
    <property type="molecule type" value="Genomic_DNA"/>
</dbReference>
<dbReference type="PIRSF" id="PIRSF006728">
    <property type="entry name" value="CinA"/>
    <property type="match status" value="1"/>
</dbReference>
<dbReference type="SUPFAM" id="SSF142433">
    <property type="entry name" value="CinA-like"/>
    <property type="match status" value="1"/>
</dbReference>
<comment type="similarity">
    <text evidence="1">Belongs to the CinA family.</text>
</comment>
<dbReference type="InterPro" id="IPR008136">
    <property type="entry name" value="CinA_C"/>
</dbReference>
<dbReference type="InterPro" id="IPR041424">
    <property type="entry name" value="CinA_KH"/>
</dbReference>
<dbReference type="InterPro" id="IPR008135">
    <property type="entry name" value="Competence-induced_CinA"/>
</dbReference>
<evidence type="ECO:0000313" key="5">
    <source>
        <dbReference type="EMBL" id="KAB4480758.1"/>
    </source>
</evidence>
<dbReference type="Pfam" id="PF18146">
    <property type="entry name" value="CinA_KH"/>
    <property type="match status" value="1"/>
</dbReference>
<evidence type="ECO:0000313" key="9">
    <source>
        <dbReference type="Proteomes" id="UP000284785"/>
    </source>
</evidence>
<dbReference type="Pfam" id="PF02464">
    <property type="entry name" value="CinA"/>
    <property type="match status" value="1"/>
</dbReference>
<evidence type="ECO:0000313" key="12">
    <source>
        <dbReference type="Proteomes" id="UP000460317"/>
    </source>
</evidence>
<evidence type="ECO:0000313" key="7">
    <source>
        <dbReference type="EMBL" id="RHD89269.1"/>
    </source>
</evidence>
<dbReference type="SMART" id="SM00852">
    <property type="entry name" value="MoCF_biosynth"/>
    <property type="match status" value="1"/>
</dbReference>